<dbReference type="HOGENOM" id="CLU_017315_2_1_1"/>
<dbReference type="EMBL" id="AFYH01186781">
    <property type="status" value="NOT_ANNOTATED_CDS"/>
    <property type="molecule type" value="Genomic_DNA"/>
</dbReference>
<name>H2ZVM4_LATCH</name>
<keyword evidence="3" id="KW-0963">Cytoplasm</keyword>
<dbReference type="EMBL" id="AFYH01186788">
    <property type="status" value="NOT_ANNOTATED_CDS"/>
    <property type="molecule type" value="Genomic_DNA"/>
</dbReference>
<feature type="region of interest" description="Disordered" evidence="6">
    <location>
        <begin position="25"/>
        <end position="62"/>
    </location>
</feature>
<feature type="region of interest" description="Disordered" evidence="6">
    <location>
        <begin position="404"/>
        <end position="599"/>
    </location>
</feature>
<protein>
    <submittedName>
        <fullName evidence="7">Microtubule associated protein 7</fullName>
    </submittedName>
</protein>
<dbReference type="EMBL" id="AFYH01186782">
    <property type="status" value="NOT_ANNOTATED_CDS"/>
    <property type="molecule type" value="Genomic_DNA"/>
</dbReference>
<reference evidence="8" key="1">
    <citation type="submission" date="2011-08" db="EMBL/GenBank/DDBJ databases">
        <title>The draft genome of Latimeria chalumnae.</title>
        <authorList>
            <person name="Di Palma F."/>
            <person name="Alfoldi J."/>
            <person name="Johnson J."/>
            <person name="Berlin A."/>
            <person name="Gnerre S."/>
            <person name="Jaffe D."/>
            <person name="MacCallum I."/>
            <person name="Young S."/>
            <person name="Walker B.J."/>
            <person name="Lander E."/>
            <person name="Lindblad-Toh K."/>
        </authorList>
    </citation>
    <scope>NUCLEOTIDE SEQUENCE [LARGE SCALE GENOMIC DNA]</scope>
    <source>
        <strain evidence="8">Wild caught</strain>
    </source>
</reference>
<dbReference type="InParanoid" id="H2ZVM4"/>
<dbReference type="Pfam" id="PF05672">
    <property type="entry name" value="MAP7"/>
    <property type="match status" value="1"/>
</dbReference>
<reference evidence="7" key="2">
    <citation type="submission" date="2025-08" db="UniProtKB">
        <authorList>
            <consortium name="Ensembl"/>
        </authorList>
    </citation>
    <scope>IDENTIFICATION</scope>
</reference>
<feature type="compositionally biased region" description="Basic and acidic residues" evidence="6">
    <location>
        <begin position="404"/>
        <end position="530"/>
    </location>
</feature>
<comment type="similarity">
    <text evidence="2">Belongs to the MAP7 family.</text>
</comment>
<evidence type="ECO:0000256" key="1">
    <source>
        <dbReference type="ARBA" id="ARBA00004245"/>
    </source>
</evidence>
<keyword evidence="4" id="KW-0175">Coiled coil</keyword>
<dbReference type="EMBL" id="AFYH01186783">
    <property type="status" value="NOT_ANNOTATED_CDS"/>
    <property type="molecule type" value="Genomic_DNA"/>
</dbReference>
<dbReference type="OMA" id="ISALPCM"/>
<dbReference type="EMBL" id="AFYH01186785">
    <property type="status" value="NOT_ANNOTATED_CDS"/>
    <property type="molecule type" value="Genomic_DNA"/>
</dbReference>
<reference evidence="7" key="3">
    <citation type="submission" date="2025-09" db="UniProtKB">
        <authorList>
            <consortium name="Ensembl"/>
        </authorList>
    </citation>
    <scope>IDENTIFICATION</scope>
</reference>
<feature type="region of interest" description="Disordered" evidence="6">
    <location>
        <begin position="646"/>
        <end position="667"/>
    </location>
</feature>
<feature type="region of interest" description="Disordered" evidence="6">
    <location>
        <begin position="273"/>
        <end position="309"/>
    </location>
</feature>
<dbReference type="EMBL" id="AFYH01186789">
    <property type="status" value="NOT_ANNOTATED_CDS"/>
    <property type="molecule type" value="Genomic_DNA"/>
</dbReference>
<dbReference type="EMBL" id="AFYH01186787">
    <property type="status" value="NOT_ANNOTATED_CDS"/>
    <property type="molecule type" value="Genomic_DNA"/>
</dbReference>
<gene>
    <name evidence="7" type="primary">MAP7</name>
</gene>
<evidence type="ECO:0000256" key="3">
    <source>
        <dbReference type="ARBA" id="ARBA00022490"/>
    </source>
</evidence>
<dbReference type="GO" id="GO:0000226">
    <property type="term" value="P:microtubule cytoskeleton organization"/>
    <property type="evidence" value="ECO:0007669"/>
    <property type="project" value="InterPro"/>
</dbReference>
<dbReference type="STRING" id="7897.ENSLACP00000001445"/>
<dbReference type="Bgee" id="ENSLACG00000001292">
    <property type="expression patterns" value="Expressed in pectoral fin and 5 other cell types or tissues"/>
</dbReference>
<dbReference type="GO" id="GO:0015630">
    <property type="term" value="C:microtubule cytoskeleton"/>
    <property type="evidence" value="ECO:0007669"/>
    <property type="project" value="InterPro"/>
</dbReference>
<dbReference type="PANTHER" id="PTHR15073:SF4">
    <property type="entry name" value="ENSCONSIN"/>
    <property type="match status" value="1"/>
</dbReference>
<feature type="compositionally biased region" description="Low complexity" evidence="6">
    <location>
        <begin position="373"/>
        <end position="385"/>
    </location>
</feature>
<dbReference type="InterPro" id="IPR051483">
    <property type="entry name" value="MAP7_domain-containing"/>
</dbReference>
<dbReference type="FunCoup" id="H2ZVM4">
    <property type="interactions" value="927"/>
</dbReference>
<accession>H2ZVM4</accession>
<dbReference type="eggNOG" id="ENOG502QTDQ">
    <property type="taxonomic scope" value="Eukaryota"/>
</dbReference>
<sequence length="667" mass="76001">LAARESLWLEKEERARQHYEKHLEERKKKLEEQRIKEERRRTAVEEKRRQRLEEEKERHEAVVRRTIERSQKVKQKQNRWSWGGALHGGMSVSSTDPDRRSVSTMNLSKHVDPVISKRLSSSSATLLNSPDRARRLQLSPWESSIVSRLLTPTHSFLARSKSTATLSGDSASCSPITPPSYKALHCRSAERPKVLVTASDGTGRRRTTHSPMLDKKEKDRENEREKNTLLNLGSGTQAHVIKRSHSPTNLKIKPPVPSSARWPTWLPSKGFLSFPPKKNRPTPKQLLSPPNTAKASPAHLRPLSPGNVRPIKETEVEDDTAPQIKVDSPTMVNETPVKPGKVCLLQSPPKMIGRTLELPIRMQTFAKSPTPPAAAVSPVPVKTTAGTTDPEEAVRLLAEKRRLAREQREREEQERKEMEERERQMKEEMARKKAEEKARREEESRKLEEQRRQEEEQKQEEEERQRKLAEEKAQQEREELERLQKSKEEEEAKMRLARFQKEEQERLERKKRLEEIMKRTRKSETPDKKPVPQRNGEVSKQTKVEETELGLQSQPQTVIELPKGEPAAQQAGSNGEVDSHPPPVIVQSTNLTEKQPKENGLSMQNEFEEIINLPVGAKASKLDSINRDGTDTQEIAANPIIAFEEKGSLGSLPQVDGVQPQQTAGVL</sequence>
<evidence type="ECO:0000256" key="5">
    <source>
        <dbReference type="ARBA" id="ARBA00023212"/>
    </source>
</evidence>
<keyword evidence="8" id="KW-1185">Reference proteome</keyword>
<dbReference type="Ensembl" id="ENSLACT00000001457.1">
    <property type="protein sequence ID" value="ENSLACP00000001445.1"/>
    <property type="gene ID" value="ENSLACG00000001292.1"/>
</dbReference>
<feature type="compositionally biased region" description="Basic and acidic residues" evidence="6">
    <location>
        <begin position="212"/>
        <end position="227"/>
    </location>
</feature>
<proteinExistence type="inferred from homology"/>
<evidence type="ECO:0000256" key="6">
    <source>
        <dbReference type="SAM" id="MobiDB-lite"/>
    </source>
</evidence>
<keyword evidence="5" id="KW-0206">Cytoskeleton</keyword>
<evidence type="ECO:0000256" key="4">
    <source>
        <dbReference type="ARBA" id="ARBA00023054"/>
    </source>
</evidence>
<feature type="region of interest" description="Disordered" evidence="6">
    <location>
        <begin position="78"/>
        <end position="102"/>
    </location>
</feature>
<organism evidence="7 8">
    <name type="scientific">Latimeria chalumnae</name>
    <name type="common">Coelacanth</name>
    <dbReference type="NCBI Taxonomy" id="7897"/>
    <lineage>
        <taxon>Eukaryota</taxon>
        <taxon>Metazoa</taxon>
        <taxon>Chordata</taxon>
        <taxon>Craniata</taxon>
        <taxon>Vertebrata</taxon>
        <taxon>Euteleostomi</taxon>
        <taxon>Coelacanthiformes</taxon>
        <taxon>Coelacanthidae</taxon>
        <taxon>Latimeria</taxon>
    </lineage>
</organism>
<dbReference type="EMBL" id="AFYH01186784">
    <property type="status" value="NOT_ANNOTATED_CDS"/>
    <property type="molecule type" value="Genomic_DNA"/>
</dbReference>
<dbReference type="GeneTree" id="ENSGT00950000182941"/>
<dbReference type="Proteomes" id="UP000008672">
    <property type="component" value="Unassembled WGS sequence"/>
</dbReference>
<evidence type="ECO:0000256" key="2">
    <source>
        <dbReference type="ARBA" id="ARBA00007525"/>
    </source>
</evidence>
<dbReference type="AlphaFoldDB" id="H2ZVM4"/>
<dbReference type="PANTHER" id="PTHR15073">
    <property type="entry name" value="MICROTUBULE-ASSOCIATED PROTEIN"/>
    <property type="match status" value="1"/>
</dbReference>
<comment type="subcellular location">
    <subcellularLocation>
        <location evidence="1">Cytoplasm</location>
        <location evidence="1">Cytoskeleton</location>
    </subcellularLocation>
</comment>
<feature type="region of interest" description="Disordered" evidence="6">
    <location>
        <begin position="192"/>
        <end position="229"/>
    </location>
</feature>
<feature type="region of interest" description="Disordered" evidence="6">
    <location>
        <begin position="368"/>
        <end position="391"/>
    </location>
</feature>
<evidence type="ECO:0000313" key="8">
    <source>
        <dbReference type="Proteomes" id="UP000008672"/>
    </source>
</evidence>
<evidence type="ECO:0000313" key="7">
    <source>
        <dbReference type="Ensembl" id="ENSLACP00000001445.1"/>
    </source>
</evidence>
<dbReference type="InterPro" id="IPR008604">
    <property type="entry name" value="MAP7_fam"/>
</dbReference>
<dbReference type="EMBL" id="AFYH01186790">
    <property type="status" value="NOT_ANNOTATED_CDS"/>
    <property type="molecule type" value="Genomic_DNA"/>
</dbReference>
<dbReference type="EMBL" id="AFYH01186786">
    <property type="status" value="NOT_ANNOTATED_CDS"/>
    <property type="molecule type" value="Genomic_DNA"/>
</dbReference>